<feature type="transmembrane region" description="Helical" evidence="7">
    <location>
        <begin position="147"/>
        <end position="166"/>
    </location>
</feature>
<gene>
    <name evidence="9" type="ORF">DWB68_07040</name>
</gene>
<feature type="compositionally biased region" description="Low complexity" evidence="6">
    <location>
        <begin position="313"/>
        <end position="324"/>
    </location>
</feature>
<feature type="compositionally biased region" description="Low complexity" evidence="6">
    <location>
        <begin position="297"/>
        <end position="306"/>
    </location>
</feature>
<accession>A0A399JAD1</accession>
<keyword evidence="10" id="KW-1185">Reference proteome</keyword>
<evidence type="ECO:0000313" key="9">
    <source>
        <dbReference type="EMBL" id="RII42498.1"/>
    </source>
</evidence>
<organism evidence="9 10">
    <name type="scientific">Galactobacter valiniphilus</name>
    <dbReference type="NCBI Taxonomy" id="2676122"/>
    <lineage>
        <taxon>Bacteria</taxon>
        <taxon>Bacillati</taxon>
        <taxon>Actinomycetota</taxon>
        <taxon>Actinomycetes</taxon>
        <taxon>Micrococcales</taxon>
        <taxon>Micrococcaceae</taxon>
        <taxon>Galactobacter</taxon>
    </lineage>
</organism>
<dbReference type="SUPFAM" id="SSF103481">
    <property type="entry name" value="Multidrug resistance efflux transporter EmrE"/>
    <property type="match status" value="2"/>
</dbReference>
<feature type="domain" description="EamA" evidence="8">
    <location>
        <begin position="8"/>
        <end position="135"/>
    </location>
</feature>
<proteinExistence type="inferred from homology"/>
<dbReference type="Proteomes" id="UP000265419">
    <property type="component" value="Unassembled WGS sequence"/>
</dbReference>
<name>A0A399JAD1_9MICC</name>
<evidence type="ECO:0000256" key="1">
    <source>
        <dbReference type="ARBA" id="ARBA00004141"/>
    </source>
</evidence>
<dbReference type="InterPro" id="IPR050638">
    <property type="entry name" value="AA-Vitamin_Transporters"/>
</dbReference>
<feature type="domain" description="EamA" evidence="8">
    <location>
        <begin position="149"/>
        <end position="279"/>
    </location>
</feature>
<evidence type="ECO:0000256" key="3">
    <source>
        <dbReference type="ARBA" id="ARBA00022692"/>
    </source>
</evidence>
<feature type="transmembrane region" description="Helical" evidence="7">
    <location>
        <begin position="122"/>
        <end position="141"/>
    </location>
</feature>
<sequence length="324" mass="32126">MNTRLLALGTATVLVYAAGYPLGALALQGLSPFWLIALRFVLTAALLWPVVLLRGLALPARGALLAALAAGLLVQGAQFLGAYWAMTHGVGAGVTALVVALNPAVTALLSVAVTRRGIGSRAWIAVALAAAAVAVACLPRILENPAVGPGVVGALVGLFGLAGGSLIQGRALGGVHPLAFTAIGVSVSVPLALGLAAAMPGHVSAEPGAWALPVLLTLCGLAGTTLYASTVRTFGARTASLQFALIPAAASVLSWPLVGEVPGILTGVGLALGAGAVVLQLRTGRTGPAGERRRAQNGRSPSSSSRGNRRRGPAASAPRASSGL</sequence>
<keyword evidence="4 7" id="KW-1133">Transmembrane helix</keyword>
<evidence type="ECO:0000256" key="6">
    <source>
        <dbReference type="SAM" id="MobiDB-lite"/>
    </source>
</evidence>
<comment type="similarity">
    <text evidence="2">Belongs to the EamA transporter family.</text>
</comment>
<comment type="caution">
    <text evidence="9">The sequence shown here is derived from an EMBL/GenBank/DDBJ whole genome shotgun (WGS) entry which is preliminary data.</text>
</comment>
<keyword evidence="5 7" id="KW-0472">Membrane</keyword>
<dbReference type="RefSeq" id="WP_119424440.1">
    <property type="nucleotide sequence ID" value="NZ_QQXK01000011.1"/>
</dbReference>
<feature type="transmembrane region" description="Helical" evidence="7">
    <location>
        <begin position="178"/>
        <end position="198"/>
    </location>
</feature>
<evidence type="ECO:0000256" key="2">
    <source>
        <dbReference type="ARBA" id="ARBA00007362"/>
    </source>
</evidence>
<dbReference type="Pfam" id="PF00892">
    <property type="entry name" value="EamA"/>
    <property type="match status" value="2"/>
</dbReference>
<feature type="transmembrane region" description="Helical" evidence="7">
    <location>
        <begin position="264"/>
        <end position="284"/>
    </location>
</feature>
<dbReference type="InterPro" id="IPR000620">
    <property type="entry name" value="EamA_dom"/>
</dbReference>
<evidence type="ECO:0000256" key="4">
    <source>
        <dbReference type="ARBA" id="ARBA00022989"/>
    </source>
</evidence>
<evidence type="ECO:0000256" key="7">
    <source>
        <dbReference type="SAM" id="Phobius"/>
    </source>
</evidence>
<reference evidence="9 10" key="1">
    <citation type="submission" date="2018-07" db="EMBL/GenBank/DDBJ databases">
        <title>Arthrobacter sp. nov., isolated from raw cow's milk with high bacterial count.</title>
        <authorList>
            <person name="Hahne J."/>
            <person name="Isele D."/>
            <person name="Lipski A."/>
        </authorList>
    </citation>
    <scope>NUCLEOTIDE SEQUENCE [LARGE SCALE GENOMIC DNA]</scope>
    <source>
        <strain evidence="9 10">JZ R-35</strain>
    </source>
</reference>
<comment type="subcellular location">
    <subcellularLocation>
        <location evidence="1">Membrane</location>
        <topology evidence="1">Multi-pass membrane protein</topology>
    </subcellularLocation>
</comment>
<evidence type="ECO:0000313" key="10">
    <source>
        <dbReference type="Proteomes" id="UP000265419"/>
    </source>
</evidence>
<dbReference type="InterPro" id="IPR037185">
    <property type="entry name" value="EmrE-like"/>
</dbReference>
<feature type="transmembrane region" description="Helical" evidence="7">
    <location>
        <begin position="240"/>
        <end position="258"/>
    </location>
</feature>
<evidence type="ECO:0000259" key="8">
    <source>
        <dbReference type="Pfam" id="PF00892"/>
    </source>
</evidence>
<dbReference type="PANTHER" id="PTHR32322">
    <property type="entry name" value="INNER MEMBRANE TRANSPORTER"/>
    <property type="match status" value="1"/>
</dbReference>
<dbReference type="PANTHER" id="PTHR32322:SF2">
    <property type="entry name" value="EAMA DOMAIN-CONTAINING PROTEIN"/>
    <property type="match status" value="1"/>
</dbReference>
<keyword evidence="3 7" id="KW-0812">Transmembrane</keyword>
<protein>
    <submittedName>
        <fullName evidence="9">DMT family transporter</fullName>
    </submittedName>
</protein>
<dbReference type="AlphaFoldDB" id="A0A399JAD1"/>
<feature type="region of interest" description="Disordered" evidence="6">
    <location>
        <begin position="285"/>
        <end position="324"/>
    </location>
</feature>
<feature type="transmembrane region" description="Helical" evidence="7">
    <location>
        <begin position="92"/>
        <end position="113"/>
    </location>
</feature>
<feature type="transmembrane region" description="Helical" evidence="7">
    <location>
        <begin position="33"/>
        <end position="53"/>
    </location>
</feature>
<dbReference type="GO" id="GO:0016020">
    <property type="term" value="C:membrane"/>
    <property type="evidence" value="ECO:0007669"/>
    <property type="project" value="UniProtKB-SubCell"/>
</dbReference>
<feature type="transmembrane region" description="Helical" evidence="7">
    <location>
        <begin position="210"/>
        <end position="228"/>
    </location>
</feature>
<evidence type="ECO:0000256" key="5">
    <source>
        <dbReference type="ARBA" id="ARBA00023136"/>
    </source>
</evidence>
<dbReference type="EMBL" id="QQXK01000011">
    <property type="protein sequence ID" value="RII42498.1"/>
    <property type="molecule type" value="Genomic_DNA"/>
</dbReference>
<feature type="transmembrane region" description="Helical" evidence="7">
    <location>
        <begin position="65"/>
        <end position="86"/>
    </location>
</feature>